<dbReference type="EMBL" id="JAAIWM010000003">
    <property type="protein sequence ID" value="NEY72188.1"/>
    <property type="molecule type" value="Genomic_DNA"/>
</dbReference>
<dbReference type="PANTHER" id="PTHR33558:SF1">
    <property type="entry name" value="GLUTAREDOXIN-LIKE PROTEIN C5ORF63 HOMOLOG"/>
    <property type="match status" value="1"/>
</dbReference>
<proteinExistence type="predicted"/>
<dbReference type="SUPFAM" id="SSF52833">
    <property type="entry name" value="Thioredoxin-like"/>
    <property type="match status" value="1"/>
</dbReference>
<dbReference type="PANTHER" id="PTHR33558">
    <property type="entry name" value="GLUTAREDOXIN-LIKE PROTEIN C5ORF63 HOMOLOG"/>
    <property type="match status" value="1"/>
</dbReference>
<reference evidence="1 2" key="1">
    <citation type="submission" date="2020-02" db="EMBL/GenBank/DDBJ databases">
        <title>Bacillus aquiflavi sp. nov., isolated from yellow water of strong flavor Chinese baijiu in Yibin region of China.</title>
        <authorList>
            <person name="Xie J."/>
        </authorList>
    </citation>
    <scope>NUCLEOTIDE SEQUENCE [LARGE SCALE GENOMIC DNA]</scope>
    <source>
        <strain evidence="1 2">SA4</strain>
    </source>
</reference>
<evidence type="ECO:0000313" key="1">
    <source>
        <dbReference type="EMBL" id="NEY72188.1"/>
    </source>
</evidence>
<dbReference type="Pfam" id="PF05768">
    <property type="entry name" value="Glrx-like"/>
    <property type="match status" value="1"/>
</dbReference>
<evidence type="ECO:0000313" key="2">
    <source>
        <dbReference type="Proteomes" id="UP000481043"/>
    </source>
</evidence>
<sequence>MKTAMITFYTKENCPLCDKAKLIIEELANEFSITIEEKDIYKDDQLLELYQVMIPVISLNGEELAYGLIDYQDVRNQLIEKMG</sequence>
<comment type="caution">
    <text evidence="1">The sequence shown here is derived from an EMBL/GenBank/DDBJ whole genome shotgun (WGS) entry which is preliminary data.</text>
</comment>
<dbReference type="RefSeq" id="WP_163179650.1">
    <property type="nucleotide sequence ID" value="NZ_JAAIWM010000003.1"/>
</dbReference>
<organism evidence="1 2">
    <name type="scientific">Bacillus mesophilus</name>
    <dbReference type="NCBI Taxonomy" id="1808955"/>
    <lineage>
        <taxon>Bacteria</taxon>
        <taxon>Bacillati</taxon>
        <taxon>Bacillota</taxon>
        <taxon>Bacilli</taxon>
        <taxon>Bacillales</taxon>
        <taxon>Bacillaceae</taxon>
        <taxon>Bacillus</taxon>
    </lineage>
</organism>
<dbReference type="InterPro" id="IPR036249">
    <property type="entry name" value="Thioredoxin-like_sf"/>
</dbReference>
<dbReference type="Proteomes" id="UP000481043">
    <property type="component" value="Unassembled WGS sequence"/>
</dbReference>
<accession>A0A6M0QAY3</accession>
<dbReference type="InterPro" id="IPR008554">
    <property type="entry name" value="Glutaredoxin-like"/>
</dbReference>
<protein>
    <submittedName>
        <fullName evidence="1">Glutaredoxin family protein</fullName>
    </submittedName>
</protein>
<dbReference type="InterPro" id="IPR052565">
    <property type="entry name" value="Glutaredoxin-like_YDR286C"/>
</dbReference>
<name>A0A6M0QAY3_9BACI</name>
<keyword evidence="2" id="KW-1185">Reference proteome</keyword>
<gene>
    <name evidence="1" type="ORF">G4D63_10670</name>
</gene>
<dbReference type="Gene3D" id="3.40.30.10">
    <property type="entry name" value="Glutaredoxin"/>
    <property type="match status" value="1"/>
</dbReference>
<dbReference type="AlphaFoldDB" id="A0A6M0QAY3"/>